<evidence type="ECO:0000313" key="4">
    <source>
        <dbReference type="Proteomes" id="UP000789831"/>
    </source>
</evidence>
<dbReference type="InterPro" id="IPR013126">
    <property type="entry name" value="Hsp_70_fam"/>
</dbReference>
<keyword evidence="4" id="KW-1185">Reference proteome</keyword>
<keyword evidence="2" id="KW-0067">ATP-binding</keyword>
<accession>A0A9N9GCF1</accession>
<dbReference type="PANTHER" id="PTHR45639">
    <property type="entry name" value="HSC70CB, ISOFORM G-RELATED"/>
    <property type="match status" value="1"/>
</dbReference>
<dbReference type="InterPro" id="IPR043129">
    <property type="entry name" value="ATPase_NBD"/>
</dbReference>
<dbReference type="Proteomes" id="UP000789831">
    <property type="component" value="Unassembled WGS sequence"/>
</dbReference>
<proteinExistence type="predicted"/>
<dbReference type="OrthoDB" id="29851at2759"/>
<dbReference type="AlphaFoldDB" id="A0A9N9GCF1"/>
<dbReference type="GO" id="GO:0140662">
    <property type="term" value="F:ATP-dependent protein folding chaperone"/>
    <property type="evidence" value="ECO:0007669"/>
    <property type="project" value="InterPro"/>
</dbReference>
<reference evidence="3" key="1">
    <citation type="submission" date="2021-06" db="EMBL/GenBank/DDBJ databases">
        <authorList>
            <person name="Kallberg Y."/>
            <person name="Tangrot J."/>
            <person name="Rosling A."/>
        </authorList>
    </citation>
    <scope>NUCLEOTIDE SEQUENCE</scope>
    <source>
        <strain evidence="3">MT106</strain>
    </source>
</reference>
<evidence type="ECO:0000256" key="2">
    <source>
        <dbReference type="ARBA" id="ARBA00022840"/>
    </source>
</evidence>
<organism evidence="3 4">
    <name type="scientific">Ambispora gerdemannii</name>
    <dbReference type="NCBI Taxonomy" id="144530"/>
    <lineage>
        <taxon>Eukaryota</taxon>
        <taxon>Fungi</taxon>
        <taxon>Fungi incertae sedis</taxon>
        <taxon>Mucoromycota</taxon>
        <taxon>Glomeromycotina</taxon>
        <taxon>Glomeromycetes</taxon>
        <taxon>Archaeosporales</taxon>
        <taxon>Ambisporaceae</taxon>
        <taxon>Ambispora</taxon>
    </lineage>
</organism>
<dbReference type="Pfam" id="PF00012">
    <property type="entry name" value="HSP70"/>
    <property type="match status" value="1"/>
</dbReference>
<dbReference type="Gene3D" id="3.30.420.40">
    <property type="match status" value="1"/>
</dbReference>
<protein>
    <submittedName>
        <fullName evidence="3">10819_t:CDS:1</fullName>
    </submittedName>
</protein>
<evidence type="ECO:0000313" key="3">
    <source>
        <dbReference type="EMBL" id="CAG8596552.1"/>
    </source>
</evidence>
<dbReference type="GO" id="GO:0005634">
    <property type="term" value="C:nucleus"/>
    <property type="evidence" value="ECO:0007669"/>
    <property type="project" value="TreeGrafter"/>
</dbReference>
<dbReference type="EMBL" id="CAJVPL010002022">
    <property type="protein sequence ID" value="CAG8596552.1"/>
    <property type="molecule type" value="Genomic_DNA"/>
</dbReference>
<dbReference type="GO" id="GO:0005524">
    <property type="term" value="F:ATP binding"/>
    <property type="evidence" value="ECO:0007669"/>
    <property type="project" value="UniProtKB-KW"/>
</dbReference>
<sequence length="192" mass="20963">MSELSTPSSQLQNLVIGLRIGQSYSSIAVNNKDGRADCIANQDGERQIPTVVAFSGDEEFTGSQAKAQLLRNSKNTITQFRNLIGKSYQELVSTNNITNDAASLIEKNGEPAYTVEYKDQETTFTVSEILTKYITLLGESAANFLGQNVIGVVLAVPTYFTESQCDALKKATENAGLLVLQLMHEPETTPRH</sequence>
<gene>
    <name evidence="3" type="ORF">AGERDE_LOCUS8878</name>
</gene>
<keyword evidence="1" id="KW-0547">Nucleotide-binding</keyword>
<evidence type="ECO:0000256" key="1">
    <source>
        <dbReference type="ARBA" id="ARBA00022741"/>
    </source>
</evidence>
<comment type="caution">
    <text evidence="3">The sequence shown here is derived from an EMBL/GenBank/DDBJ whole genome shotgun (WGS) entry which is preliminary data.</text>
</comment>
<dbReference type="PRINTS" id="PR00301">
    <property type="entry name" value="HEATSHOCK70"/>
</dbReference>
<dbReference type="GO" id="GO:0005829">
    <property type="term" value="C:cytosol"/>
    <property type="evidence" value="ECO:0007669"/>
    <property type="project" value="TreeGrafter"/>
</dbReference>
<dbReference type="SUPFAM" id="SSF53067">
    <property type="entry name" value="Actin-like ATPase domain"/>
    <property type="match status" value="1"/>
</dbReference>
<dbReference type="PANTHER" id="PTHR45639:SF32">
    <property type="entry name" value="HEAT SHOCK PROTEIN PDR13"/>
    <property type="match status" value="1"/>
</dbReference>
<name>A0A9N9GCF1_9GLOM</name>